<protein>
    <recommendedName>
        <fullName evidence="5">GPI anchored serine-rich protein</fullName>
    </recommendedName>
</protein>
<organism evidence="3 4">
    <name type="scientific">Aspergillus pseudocaelatus</name>
    <dbReference type="NCBI Taxonomy" id="1825620"/>
    <lineage>
        <taxon>Eukaryota</taxon>
        <taxon>Fungi</taxon>
        <taxon>Dikarya</taxon>
        <taxon>Ascomycota</taxon>
        <taxon>Pezizomycotina</taxon>
        <taxon>Eurotiomycetes</taxon>
        <taxon>Eurotiomycetidae</taxon>
        <taxon>Eurotiales</taxon>
        <taxon>Aspergillaceae</taxon>
        <taxon>Aspergillus</taxon>
        <taxon>Aspergillus subgen. Circumdati</taxon>
    </lineage>
</organism>
<dbReference type="EMBL" id="ML735791">
    <property type="protein sequence ID" value="KAE8414140.1"/>
    <property type="molecule type" value="Genomic_DNA"/>
</dbReference>
<name>A0ABQ6WAY8_9EURO</name>
<accession>A0ABQ6WAY8</accession>
<feature type="compositionally biased region" description="Low complexity" evidence="1">
    <location>
        <begin position="109"/>
        <end position="139"/>
    </location>
</feature>
<evidence type="ECO:0000256" key="1">
    <source>
        <dbReference type="SAM" id="MobiDB-lite"/>
    </source>
</evidence>
<evidence type="ECO:0000313" key="3">
    <source>
        <dbReference type="EMBL" id="KAE8414140.1"/>
    </source>
</evidence>
<evidence type="ECO:0000256" key="2">
    <source>
        <dbReference type="SAM" id="SignalP"/>
    </source>
</evidence>
<keyword evidence="2" id="KW-0732">Signal</keyword>
<feature type="region of interest" description="Disordered" evidence="1">
    <location>
        <begin position="39"/>
        <end position="139"/>
    </location>
</feature>
<feature type="chain" id="PRO_5047128877" description="GPI anchored serine-rich protein" evidence="2">
    <location>
        <begin position="18"/>
        <end position="220"/>
    </location>
</feature>
<evidence type="ECO:0000313" key="4">
    <source>
        <dbReference type="Proteomes" id="UP000325395"/>
    </source>
</evidence>
<gene>
    <name evidence="3" type="ORF">BDV36DRAFT_13542</name>
</gene>
<feature type="region of interest" description="Disordered" evidence="1">
    <location>
        <begin position="161"/>
        <end position="189"/>
    </location>
</feature>
<proteinExistence type="predicted"/>
<dbReference type="Proteomes" id="UP000325395">
    <property type="component" value="Unassembled WGS sequence"/>
</dbReference>
<evidence type="ECO:0008006" key="5">
    <source>
        <dbReference type="Google" id="ProtNLM"/>
    </source>
</evidence>
<reference evidence="3 4" key="1">
    <citation type="submission" date="2019-04" db="EMBL/GenBank/DDBJ databases">
        <authorList>
            <consortium name="DOE Joint Genome Institute"/>
            <person name="Mondo S."/>
            <person name="Kjaerbolling I."/>
            <person name="Vesth T."/>
            <person name="Frisvad J.C."/>
            <person name="Nybo J.L."/>
            <person name="Theobald S."/>
            <person name="Kildgaard S."/>
            <person name="Isbrandt T."/>
            <person name="Kuo A."/>
            <person name="Sato A."/>
            <person name="Lyhne E.K."/>
            <person name="Kogle M.E."/>
            <person name="Wiebenga A."/>
            <person name="Kun R.S."/>
            <person name="Lubbers R.J."/>
            <person name="Makela M.R."/>
            <person name="Barry K."/>
            <person name="Chovatia M."/>
            <person name="Clum A."/>
            <person name="Daum C."/>
            <person name="Haridas S."/>
            <person name="He G."/>
            <person name="LaButti K."/>
            <person name="Lipzen A."/>
            <person name="Riley R."/>
            <person name="Salamov A."/>
            <person name="Simmons B.A."/>
            <person name="Magnuson J.K."/>
            <person name="Henrissat B."/>
            <person name="Mortensen U.H."/>
            <person name="Larsen T.O."/>
            <person name="Devries R.P."/>
            <person name="Grigoriev I.V."/>
            <person name="Machida M."/>
            <person name="Baker S.E."/>
            <person name="Andersen M.R."/>
            <person name="Cantor M.N."/>
            <person name="Hua S.X."/>
        </authorList>
    </citation>
    <scope>NUCLEOTIDE SEQUENCE [LARGE SCALE GENOMIC DNA]</scope>
    <source>
        <strain evidence="3 4">CBS 117616</strain>
    </source>
</reference>
<feature type="compositionally biased region" description="Low complexity" evidence="1">
    <location>
        <begin position="55"/>
        <end position="102"/>
    </location>
</feature>
<sequence length="220" mass="21230">MRFSATTIALFAGLAAALPNGEVHTVYQTEDVTITSCAPTVTDCPGRQTSTPEGVEPVTTPAAVTTETPVAQTSSAEVPPVAESSSEVPPAETPAVPTSSSPVIPPQVPSGSASGSVPPAPSSSSPVIPQPPQQSSQGSTTVIAVTTCIPTVTYSTIVGTPTGVSPGKSSSVPVVGTPAPSGGATPSSSGPGSLFTGAANTVGQSFGLAGAAAAAAFFLA</sequence>
<keyword evidence="4" id="KW-1185">Reference proteome</keyword>
<feature type="signal peptide" evidence="2">
    <location>
        <begin position="1"/>
        <end position="17"/>
    </location>
</feature>